<protein>
    <submittedName>
        <fullName evidence="2">DUF1992 domain-containing protein</fullName>
    </submittedName>
</protein>
<dbReference type="InterPro" id="IPR018961">
    <property type="entry name" value="DnaJ_homolog_subfam-C_membr-28"/>
</dbReference>
<dbReference type="AlphaFoldDB" id="A0A4Q2EJZ9"/>
<dbReference type="Pfam" id="PF09350">
    <property type="entry name" value="DJC28_CD"/>
    <property type="match status" value="1"/>
</dbReference>
<feature type="domain" description="DnaJ homologue subfamily C member 28 conserved" evidence="1">
    <location>
        <begin position="6"/>
        <end position="71"/>
    </location>
</feature>
<evidence type="ECO:0000259" key="1">
    <source>
        <dbReference type="Pfam" id="PF09350"/>
    </source>
</evidence>
<gene>
    <name evidence="2" type="ORF">C1706_05585</name>
</gene>
<organism evidence="2 3">
    <name type="scientific">Propioniciclava flava</name>
    <dbReference type="NCBI Taxonomy" id="2072026"/>
    <lineage>
        <taxon>Bacteria</taxon>
        <taxon>Bacillati</taxon>
        <taxon>Actinomycetota</taxon>
        <taxon>Actinomycetes</taxon>
        <taxon>Propionibacteriales</taxon>
        <taxon>Propionibacteriaceae</taxon>
        <taxon>Propioniciclava</taxon>
    </lineage>
</organism>
<proteinExistence type="predicted"/>
<accession>A0A4Q2EJZ9</accession>
<sequence>MRFESWADRQVREAMERGAFDYLPGAGRPLDLRDTSEDWWIRAKIKRENLEIALPGPLALRREVERIAEAVADARTETEVRERCDDLNARVREHYARPATGPALVVRLVDVDAEVARWRARRSVPPSD</sequence>
<reference evidence="2 3" key="1">
    <citation type="submission" date="2018-01" db="EMBL/GenBank/DDBJ databases">
        <title>Lactibacter flavus gen. nov., sp. nov., a novel bacterium of the family Propionibacteriaceae isolated from raw milk and dairy products.</title>
        <authorList>
            <person name="Wenning M."/>
            <person name="Breitenwieser F."/>
            <person name="Huptas C."/>
            <person name="von Neubeck M."/>
            <person name="Busse H.-J."/>
            <person name="Scherer S."/>
        </authorList>
    </citation>
    <scope>NUCLEOTIDE SEQUENCE [LARGE SCALE GENOMIC DNA]</scope>
    <source>
        <strain evidence="2 3">VG341</strain>
    </source>
</reference>
<name>A0A4Q2EJZ9_9ACTN</name>
<evidence type="ECO:0000313" key="3">
    <source>
        <dbReference type="Proteomes" id="UP000290624"/>
    </source>
</evidence>
<dbReference type="OrthoDB" id="3395286at2"/>
<evidence type="ECO:0000313" key="2">
    <source>
        <dbReference type="EMBL" id="RXW32804.1"/>
    </source>
</evidence>
<dbReference type="EMBL" id="PPCV01000003">
    <property type="protein sequence ID" value="RXW32804.1"/>
    <property type="molecule type" value="Genomic_DNA"/>
</dbReference>
<comment type="caution">
    <text evidence="2">The sequence shown here is derived from an EMBL/GenBank/DDBJ whole genome shotgun (WGS) entry which is preliminary data.</text>
</comment>
<dbReference type="Proteomes" id="UP000290624">
    <property type="component" value="Unassembled WGS sequence"/>
</dbReference>
<keyword evidence="3" id="KW-1185">Reference proteome</keyword>